<dbReference type="InterPro" id="IPR036390">
    <property type="entry name" value="WH_DNA-bd_sf"/>
</dbReference>
<proteinExistence type="inferred from homology"/>
<dbReference type="AlphaFoldDB" id="A0A917BDK8"/>
<dbReference type="PROSITE" id="PS50931">
    <property type="entry name" value="HTH_LYSR"/>
    <property type="match status" value="1"/>
</dbReference>
<dbReference type="SUPFAM" id="SSF46785">
    <property type="entry name" value="Winged helix' DNA-binding domain"/>
    <property type="match status" value="1"/>
</dbReference>
<dbReference type="InterPro" id="IPR036388">
    <property type="entry name" value="WH-like_DNA-bd_sf"/>
</dbReference>
<name>A0A917BDK8_9ACTN</name>
<dbReference type="Pfam" id="PF00126">
    <property type="entry name" value="HTH_1"/>
    <property type="match status" value="1"/>
</dbReference>
<comment type="caution">
    <text evidence="7">The sequence shown here is derived from an EMBL/GenBank/DDBJ whole genome shotgun (WGS) entry which is preliminary data.</text>
</comment>
<dbReference type="InterPro" id="IPR000847">
    <property type="entry name" value="LysR_HTH_N"/>
</dbReference>
<evidence type="ECO:0000256" key="4">
    <source>
        <dbReference type="ARBA" id="ARBA00023163"/>
    </source>
</evidence>
<dbReference type="Pfam" id="PF03466">
    <property type="entry name" value="LysR_substrate"/>
    <property type="match status" value="1"/>
</dbReference>
<evidence type="ECO:0000256" key="3">
    <source>
        <dbReference type="ARBA" id="ARBA00023125"/>
    </source>
</evidence>
<feature type="domain" description="HTH crp-type" evidence="6">
    <location>
        <begin position="1"/>
        <end position="41"/>
    </location>
</feature>
<keyword evidence="4" id="KW-0804">Transcription</keyword>
<dbReference type="Gene3D" id="1.10.10.10">
    <property type="entry name" value="Winged helix-like DNA-binding domain superfamily/Winged helix DNA-binding domain"/>
    <property type="match status" value="1"/>
</dbReference>
<dbReference type="EMBL" id="BMKQ01000001">
    <property type="protein sequence ID" value="GGF38872.1"/>
    <property type="molecule type" value="Genomic_DNA"/>
</dbReference>
<keyword evidence="2" id="KW-0805">Transcription regulation</keyword>
<dbReference type="PANTHER" id="PTHR30346:SF29">
    <property type="entry name" value="LYSR SUBSTRATE-BINDING"/>
    <property type="match status" value="1"/>
</dbReference>
<evidence type="ECO:0000256" key="2">
    <source>
        <dbReference type="ARBA" id="ARBA00023015"/>
    </source>
</evidence>
<gene>
    <name evidence="7" type="ORF">GCM10011519_10620</name>
</gene>
<feature type="domain" description="HTH lysR-type" evidence="5">
    <location>
        <begin position="1"/>
        <end position="38"/>
    </location>
</feature>
<dbReference type="GO" id="GO:0032993">
    <property type="term" value="C:protein-DNA complex"/>
    <property type="evidence" value="ECO:0007669"/>
    <property type="project" value="TreeGrafter"/>
</dbReference>
<dbReference type="InterPro" id="IPR005119">
    <property type="entry name" value="LysR_subst-bd"/>
</dbReference>
<organism evidence="7 8">
    <name type="scientific">Marmoricola endophyticus</name>
    <dbReference type="NCBI Taxonomy" id="2040280"/>
    <lineage>
        <taxon>Bacteria</taxon>
        <taxon>Bacillati</taxon>
        <taxon>Actinomycetota</taxon>
        <taxon>Actinomycetes</taxon>
        <taxon>Propionibacteriales</taxon>
        <taxon>Nocardioidaceae</taxon>
        <taxon>Marmoricola</taxon>
    </lineage>
</organism>
<evidence type="ECO:0000259" key="5">
    <source>
        <dbReference type="PROSITE" id="PS50931"/>
    </source>
</evidence>
<comment type="similarity">
    <text evidence="1">Belongs to the LysR transcriptional regulatory family.</text>
</comment>
<evidence type="ECO:0000259" key="6">
    <source>
        <dbReference type="PROSITE" id="PS51063"/>
    </source>
</evidence>
<accession>A0A917BDK8</accession>
<dbReference type="GO" id="GO:0003677">
    <property type="term" value="F:DNA binding"/>
    <property type="evidence" value="ECO:0007669"/>
    <property type="project" value="UniProtKB-KW"/>
</dbReference>
<evidence type="ECO:0000313" key="8">
    <source>
        <dbReference type="Proteomes" id="UP000649179"/>
    </source>
</evidence>
<dbReference type="PROSITE" id="PS51063">
    <property type="entry name" value="HTH_CRP_2"/>
    <property type="match status" value="1"/>
</dbReference>
<evidence type="ECO:0000313" key="7">
    <source>
        <dbReference type="EMBL" id="GGF38872.1"/>
    </source>
</evidence>
<dbReference type="SUPFAM" id="SSF53850">
    <property type="entry name" value="Periplasmic binding protein-like II"/>
    <property type="match status" value="1"/>
</dbReference>
<reference evidence="7" key="1">
    <citation type="journal article" date="2014" name="Int. J. Syst. Evol. Microbiol.">
        <title>Complete genome sequence of Corynebacterium casei LMG S-19264T (=DSM 44701T), isolated from a smear-ripened cheese.</title>
        <authorList>
            <consortium name="US DOE Joint Genome Institute (JGI-PGF)"/>
            <person name="Walter F."/>
            <person name="Albersmeier A."/>
            <person name="Kalinowski J."/>
            <person name="Ruckert C."/>
        </authorList>
    </citation>
    <scope>NUCLEOTIDE SEQUENCE</scope>
    <source>
        <strain evidence="7">CGMCC 1.16067</strain>
    </source>
</reference>
<dbReference type="InterPro" id="IPR012318">
    <property type="entry name" value="HTH_CRP"/>
</dbReference>
<evidence type="ECO:0000256" key="1">
    <source>
        <dbReference type="ARBA" id="ARBA00009437"/>
    </source>
</evidence>
<protein>
    <submittedName>
        <fullName evidence="7">LysR family transcriptional regulator</fullName>
    </submittedName>
</protein>
<keyword evidence="3" id="KW-0238">DNA-binding</keyword>
<dbReference type="GO" id="GO:0003700">
    <property type="term" value="F:DNA-binding transcription factor activity"/>
    <property type="evidence" value="ECO:0007669"/>
    <property type="project" value="InterPro"/>
</dbReference>
<sequence>MADLLGVTTSTVSQQIGALGRAVGTPVIEPDGRRVRLTPPGRRLAEHAGAVLAALESARAALDPAADPRGTVRVASFATGIRRSLLPVIRTLRTTHPDVNLQVLELEPPEALAAIAADEVDLALTYDYTLARAASDEMLDSHPLWQARWRLAVPSDLAEDLVDDTGSSVEVLAAVADQGWIVNSRHTADEDVLRTVSALAGFEPRVTHRADSLDLVRDLVAAGLGVGLVPEALPDVPGVIGVPLHDPEVLLRCFAMVRRGRGTWPPLAAVLELLLAGTRPG</sequence>
<reference evidence="7" key="2">
    <citation type="submission" date="2020-09" db="EMBL/GenBank/DDBJ databases">
        <authorList>
            <person name="Sun Q."/>
            <person name="Zhou Y."/>
        </authorList>
    </citation>
    <scope>NUCLEOTIDE SEQUENCE</scope>
    <source>
        <strain evidence="7">CGMCC 1.16067</strain>
    </source>
</reference>
<dbReference type="Gene3D" id="3.40.190.10">
    <property type="entry name" value="Periplasmic binding protein-like II"/>
    <property type="match status" value="2"/>
</dbReference>
<dbReference type="PANTHER" id="PTHR30346">
    <property type="entry name" value="TRANSCRIPTIONAL DUAL REGULATOR HCAR-RELATED"/>
    <property type="match status" value="1"/>
</dbReference>
<keyword evidence="8" id="KW-1185">Reference proteome</keyword>
<dbReference type="Proteomes" id="UP000649179">
    <property type="component" value="Unassembled WGS sequence"/>
</dbReference>